<reference evidence="4" key="1">
    <citation type="journal article" date="2017" name="Nat. Microbiol.">
        <title>Global analysis of biosynthetic gene clusters reveals vast potential of secondary metabolite production in Penicillium species.</title>
        <authorList>
            <person name="Nielsen J.C."/>
            <person name="Grijseels S."/>
            <person name="Prigent S."/>
            <person name="Ji B."/>
            <person name="Dainat J."/>
            <person name="Nielsen K.F."/>
            <person name="Frisvad J.C."/>
            <person name="Workman M."/>
            <person name="Nielsen J."/>
        </authorList>
    </citation>
    <scope>NUCLEOTIDE SEQUENCE [LARGE SCALE GENOMIC DNA]</scope>
    <source>
        <strain evidence="4">IBT 11843</strain>
    </source>
</reference>
<proteinExistence type="predicted"/>
<evidence type="ECO:0000313" key="4">
    <source>
        <dbReference type="Proteomes" id="UP000191522"/>
    </source>
</evidence>
<evidence type="ECO:0000259" key="2">
    <source>
        <dbReference type="PROSITE" id="PS50994"/>
    </source>
</evidence>
<sequence length="129" mass="14617">MDFITALPPAKHGFDCVLTITDKFTKLIGLLPGKETWASADWAKAVVEYIWATNWGIPMVIISDRDPKFVQGFWKAFFTKLGVDMFYSAVYHPQSDGQSERTNQTVEIMLRHWVATHPAENWLSALAAL</sequence>
<evidence type="ECO:0000256" key="1">
    <source>
        <dbReference type="ARBA" id="ARBA00022884"/>
    </source>
</evidence>
<name>A0A1V6PNV7_PENDC</name>
<dbReference type="PROSITE" id="PS50994">
    <property type="entry name" value="INTEGRASE"/>
    <property type="match status" value="1"/>
</dbReference>
<dbReference type="InterPro" id="IPR012337">
    <property type="entry name" value="RNaseH-like_sf"/>
</dbReference>
<dbReference type="InterPro" id="IPR001584">
    <property type="entry name" value="Integrase_cat-core"/>
</dbReference>
<dbReference type="Gene3D" id="3.30.420.10">
    <property type="entry name" value="Ribonuclease H-like superfamily/Ribonuclease H"/>
    <property type="match status" value="1"/>
</dbReference>
<dbReference type="AlphaFoldDB" id="A0A1V6PNV7"/>
<dbReference type="InterPro" id="IPR050951">
    <property type="entry name" value="Retrovirus_Pol_polyprotein"/>
</dbReference>
<dbReference type="GO" id="GO:0003723">
    <property type="term" value="F:RNA binding"/>
    <property type="evidence" value="ECO:0007669"/>
    <property type="project" value="UniProtKB-KW"/>
</dbReference>
<gene>
    <name evidence="3" type="ORF">PENDEC_c001G06268</name>
</gene>
<keyword evidence="4" id="KW-1185">Reference proteome</keyword>
<dbReference type="EMBL" id="MDYL01000001">
    <property type="protein sequence ID" value="OQD78720.1"/>
    <property type="molecule type" value="Genomic_DNA"/>
</dbReference>
<dbReference type="OrthoDB" id="4366004at2759"/>
<keyword evidence="1" id="KW-0694">RNA-binding</keyword>
<dbReference type="GO" id="GO:0015074">
    <property type="term" value="P:DNA integration"/>
    <property type="evidence" value="ECO:0007669"/>
    <property type="project" value="InterPro"/>
</dbReference>
<evidence type="ECO:0000313" key="3">
    <source>
        <dbReference type="EMBL" id="OQD78720.1"/>
    </source>
</evidence>
<dbReference type="STRING" id="69771.A0A1V6PNV7"/>
<organism evidence="3 4">
    <name type="scientific">Penicillium decumbens</name>
    <dbReference type="NCBI Taxonomy" id="69771"/>
    <lineage>
        <taxon>Eukaryota</taxon>
        <taxon>Fungi</taxon>
        <taxon>Dikarya</taxon>
        <taxon>Ascomycota</taxon>
        <taxon>Pezizomycotina</taxon>
        <taxon>Eurotiomycetes</taxon>
        <taxon>Eurotiomycetidae</taxon>
        <taxon>Eurotiales</taxon>
        <taxon>Aspergillaceae</taxon>
        <taxon>Penicillium</taxon>
    </lineage>
</organism>
<protein>
    <recommendedName>
        <fullName evidence="2">Integrase catalytic domain-containing protein</fullName>
    </recommendedName>
</protein>
<dbReference type="SUPFAM" id="SSF53098">
    <property type="entry name" value="Ribonuclease H-like"/>
    <property type="match status" value="1"/>
</dbReference>
<dbReference type="PANTHER" id="PTHR37984">
    <property type="entry name" value="PROTEIN CBG26694"/>
    <property type="match status" value="1"/>
</dbReference>
<dbReference type="InterPro" id="IPR036397">
    <property type="entry name" value="RNaseH_sf"/>
</dbReference>
<dbReference type="Proteomes" id="UP000191522">
    <property type="component" value="Unassembled WGS sequence"/>
</dbReference>
<comment type="caution">
    <text evidence="3">The sequence shown here is derived from an EMBL/GenBank/DDBJ whole genome shotgun (WGS) entry which is preliminary data.</text>
</comment>
<feature type="domain" description="Integrase catalytic" evidence="2">
    <location>
        <begin position="1"/>
        <end position="129"/>
    </location>
</feature>
<accession>A0A1V6PNV7</accession>
<dbReference type="PANTHER" id="PTHR37984:SF5">
    <property type="entry name" value="PROTEIN NYNRIN-LIKE"/>
    <property type="match status" value="1"/>
</dbReference>
<dbReference type="GO" id="GO:0005634">
    <property type="term" value="C:nucleus"/>
    <property type="evidence" value="ECO:0007669"/>
    <property type="project" value="UniProtKB-ARBA"/>
</dbReference>